<organism evidence="1 2">
    <name type="scientific">Micropruina glycogenica</name>
    <dbReference type="NCBI Taxonomy" id="75385"/>
    <lineage>
        <taxon>Bacteria</taxon>
        <taxon>Bacillati</taxon>
        <taxon>Actinomycetota</taxon>
        <taxon>Actinomycetes</taxon>
        <taxon>Propionibacteriales</taxon>
        <taxon>Nocardioidaceae</taxon>
        <taxon>Micropruina</taxon>
    </lineage>
</organism>
<protein>
    <submittedName>
        <fullName evidence="1">Uncharacterized protein</fullName>
    </submittedName>
</protein>
<name>A0A2N9JF31_9ACTN</name>
<reference evidence="1 2" key="1">
    <citation type="submission" date="2018-02" db="EMBL/GenBank/DDBJ databases">
        <authorList>
            <person name="Cohen D.B."/>
            <person name="Kent A.D."/>
        </authorList>
    </citation>
    <scope>NUCLEOTIDE SEQUENCE [LARGE SCALE GENOMIC DNA]</scope>
    <source>
        <strain evidence="1">1</strain>
    </source>
</reference>
<gene>
    <name evidence="1" type="ORF">MPLG2_1681</name>
</gene>
<proteinExistence type="predicted"/>
<dbReference type="AlphaFoldDB" id="A0A2N9JF31"/>
<evidence type="ECO:0000313" key="2">
    <source>
        <dbReference type="Proteomes" id="UP000238164"/>
    </source>
</evidence>
<dbReference type="KEGG" id="mgg:MPLG2_1681"/>
<dbReference type="Proteomes" id="UP000238164">
    <property type="component" value="Chromosome 1"/>
</dbReference>
<accession>A0A2N9JF31</accession>
<evidence type="ECO:0000313" key="1">
    <source>
        <dbReference type="EMBL" id="SPD86717.1"/>
    </source>
</evidence>
<keyword evidence="2" id="KW-1185">Reference proteome</keyword>
<sequence>MVIVSTLVTRLFGDDFPSYGAELATIAWWWNAGDVRRMVLTAATLISASSACRELDRADNAGAPSTSS</sequence>
<dbReference type="RefSeq" id="WP_105185615.1">
    <property type="nucleotide sequence ID" value="NZ_BAAAGO010000007.1"/>
</dbReference>
<dbReference type="EMBL" id="LT985188">
    <property type="protein sequence ID" value="SPD86717.1"/>
    <property type="molecule type" value="Genomic_DNA"/>
</dbReference>